<evidence type="ECO:0000259" key="4">
    <source>
        <dbReference type="PROSITE" id="PS50893"/>
    </source>
</evidence>
<evidence type="ECO:0000313" key="5">
    <source>
        <dbReference type="EMBL" id="MCD5316176.1"/>
    </source>
</evidence>
<dbReference type="GO" id="GO:0005524">
    <property type="term" value="F:ATP binding"/>
    <property type="evidence" value="ECO:0007669"/>
    <property type="project" value="UniProtKB-KW"/>
</dbReference>
<evidence type="ECO:0000313" key="6">
    <source>
        <dbReference type="Proteomes" id="UP001138997"/>
    </source>
</evidence>
<keyword evidence="1" id="KW-0813">Transport</keyword>
<dbReference type="SUPFAM" id="SSF52540">
    <property type="entry name" value="P-loop containing nucleoside triphosphate hydrolases"/>
    <property type="match status" value="1"/>
</dbReference>
<evidence type="ECO:0000256" key="3">
    <source>
        <dbReference type="ARBA" id="ARBA00022840"/>
    </source>
</evidence>
<dbReference type="InterPro" id="IPR017871">
    <property type="entry name" value="ABC_transporter-like_CS"/>
</dbReference>
<dbReference type="RefSeq" id="WP_231449028.1">
    <property type="nucleotide sequence ID" value="NZ_JAJOMB010000027.1"/>
</dbReference>
<gene>
    <name evidence="5" type="ORF">LR394_35300</name>
</gene>
<dbReference type="PROSITE" id="PS50893">
    <property type="entry name" value="ABC_TRANSPORTER_2"/>
    <property type="match status" value="1"/>
</dbReference>
<dbReference type="Gene3D" id="3.40.50.300">
    <property type="entry name" value="P-loop containing nucleotide triphosphate hydrolases"/>
    <property type="match status" value="1"/>
</dbReference>
<dbReference type="PANTHER" id="PTHR42794:SF2">
    <property type="entry name" value="ABC TRANSPORTER ATP-BINDING PROTEIN"/>
    <property type="match status" value="1"/>
</dbReference>
<name>A0A9X1NN40_9ACTN</name>
<protein>
    <submittedName>
        <fullName evidence="5">ABC transporter ATP-binding protein</fullName>
    </submittedName>
</protein>
<comment type="caution">
    <text evidence="5">The sequence shown here is derived from an EMBL/GenBank/DDBJ whole genome shotgun (WGS) entry which is preliminary data.</text>
</comment>
<dbReference type="CDD" id="cd03214">
    <property type="entry name" value="ABC_Iron-Siderophores_B12_Hemin"/>
    <property type="match status" value="1"/>
</dbReference>
<organism evidence="5 6">
    <name type="scientific">Kineosporia babensis</name>
    <dbReference type="NCBI Taxonomy" id="499548"/>
    <lineage>
        <taxon>Bacteria</taxon>
        <taxon>Bacillati</taxon>
        <taxon>Actinomycetota</taxon>
        <taxon>Actinomycetes</taxon>
        <taxon>Kineosporiales</taxon>
        <taxon>Kineosporiaceae</taxon>
        <taxon>Kineosporia</taxon>
    </lineage>
</organism>
<dbReference type="AlphaFoldDB" id="A0A9X1NN40"/>
<reference evidence="5" key="1">
    <citation type="submission" date="2021-11" db="EMBL/GenBank/DDBJ databases">
        <title>Streptomyces corallinus and Kineosporia corallina sp. nov., two new coral-derived marine actinobacteria.</title>
        <authorList>
            <person name="Buangrab K."/>
            <person name="Sutthacheep M."/>
            <person name="Yeemin T."/>
            <person name="Harunari E."/>
            <person name="Igarashi Y."/>
            <person name="Sripreechasak P."/>
            <person name="Kanchanasin P."/>
            <person name="Tanasupawat S."/>
            <person name="Phongsopitanun W."/>
        </authorList>
    </citation>
    <scope>NUCLEOTIDE SEQUENCE</scope>
    <source>
        <strain evidence="5">JCM 31032</strain>
    </source>
</reference>
<dbReference type="PROSITE" id="PS00211">
    <property type="entry name" value="ABC_TRANSPORTER_1"/>
    <property type="match status" value="1"/>
</dbReference>
<accession>A0A9X1NN40</accession>
<dbReference type="EMBL" id="JAJOMB010000027">
    <property type="protein sequence ID" value="MCD5316176.1"/>
    <property type="molecule type" value="Genomic_DNA"/>
</dbReference>
<sequence>MSDLEVQGISVELAGRRIINQITLTASTDIVGLVGPNGSGKSTLLRTIYRMLRPTKGHILAEGRDVWGMRSREAARVIAAVVQDSPSDLELTVTECVATGRVPHGRLLGAGTSDDQAAVERAMNAAGVTHFADRGISTLSGGERQRVQLARALAQEPSILVLDEPTNHLDIQHQLSLLALVRSLRITTLITLHDLNLAAAYCDRVVVLFEGSAVATGTPQDVLTPDLLQQVFGVKAATMTNPLTGRLHLVYTDGNQQ</sequence>
<dbReference type="InterPro" id="IPR027417">
    <property type="entry name" value="P-loop_NTPase"/>
</dbReference>
<dbReference type="SMART" id="SM00382">
    <property type="entry name" value="AAA"/>
    <property type="match status" value="1"/>
</dbReference>
<proteinExistence type="predicted"/>
<evidence type="ECO:0000256" key="1">
    <source>
        <dbReference type="ARBA" id="ARBA00022448"/>
    </source>
</evidence>
<dbReference type="FunFam" id="3.40.50.300:FF:000134">
    <property type="entry name" value="Iron-enterobactin ABC transporter ATP-binding protein"/>
    <property type="match status" value="1"/>
</dbReference>
<dbReference type="InterPro" id="IPR003593">
    <property type="entry name" value="AAA+_ATPase"/>
</dbReference>
<dbReference type="GO" id="GO:0016887">
    <property type="term" value="F:ATP hydrolysis activity"/>
    <property type="evidence" value="ECO:0007669"/>
    <property type="project" value="InterPro"/>
</dbReference>
<feature type="domain" description="ABC transporter" evidence="4">
    <location>
        <begin position="4"/>
        <end position="235"/>
    </location>
</feature>
<dbReference type="InterPro" id="IPR003439">
    <property type="entry name" value="ABC_transporter-like_ATP-bd"/>
</dbReference>
<keyword evidence="6" id="KW-1185">Reference proteome</keyword>
<dbReference type="Pfam" id="PF00005">
    <property type="entry name" value="ABC_tran"/>
    <property type="match status" value="1"/>
</dbReference>
<keyword evidence="3 5" id="KW-0067">ATP-binding</keyword>
<dbReference type="PANTHER" id="PTHR42794">
    <property type="entry name" value="HEMIN IMPORT ATP-BINDING PROTEIN HMUV"/>
    <property type="match status" value="1"/>
</dbReference>
<dbReference type="Proteomes" id="UP001138997">
    <property type="component" value="Unassembled WGS sequence"/>
</dbReference>
<keyword evidence="2" id="KW-0547">Nucleotide-binding</keyword>
<evidence type="ECO:0000256" key="2">
    <source>
        <dbReference type="ARBA" id="ARBA00022741"/>
    </source>
</evidence>